<keyword evidence="8" id="KW-0963">Cytoplasm</keyword>
<accession>A0ABV5FTB7</accession>
<feature type="binding site" evidence="8">
    <location>
        <position position="68"/>
    </location>
    <ligand>
        <name>Mg(2+)</name>
        <dbReference type="ChEBI" id="CHEBI:18420"/>
    </ligand>
</feature>
<dbReference type="SUPFAM" id="SSF54768">
    <property type="entry name" value="dsRNA-binding domain-like"/>
    <property type="match status" value="1"/>
</dbReference>
<feature type="region of interest" description="Disordered" evidence="9">
    <location>
        <begin position="1"/>
        <end position="24"/>
    </location>
</feature>
<evidence type="ECO:0000256" key="6">
    <source>
        <dbReference type="ARBA" id="ARBA00022801"/>
    </source>
</evidence>
<dbReference type="PANTHER" id="PTHR11207">
    <property type="entry name" value="RIBONUCLEASE III"/>
    <property type="match status" value="1"/>
</dbReference>
<feature type="domain" description="DRBM" evidence="10">
    <location>
        <begin position="182"/>
        <end position="250"/>
    </location>
</feature>
<evidence type="ECO:0000256" key="4">
    <source>
        <dbReference type="ARBA" id="ARBA00022722"/>
    </source>
</evidence>
<keyword evidence="4 8" id="KW-0540">Nuclease</keyword>
<gene>
    <name evidence="8 12" type="primary">rnc</name>
    <name evidence="12" type="ORF">ACFFX0_01445</name>
</gene>
<evidence type="ECO:0000256" key="3">
    <source>
        <dbReference type="ARBA" id="ARBA00022664"/>
    </source>
</evidence>
<dbReference type="CDD" id="cd00593">
    <property type="entry name" value="RIBOc"/>
    <property type="match status" value="1"/>
</dbReference>
<dbReference type="Pfam" id="PF00035">
    <property type="entry name" value="dsrm"/>
    <property type="match status" value="1"/>
</dbReference>
<keyword evidence="8" id="KW-0479">Metal-binding</keyword>
<feature type="domain" description="RNase III" evidence="11">
    <location>
        <begin position="29"/>
        <end position="155"/>
    </location>
</feature>
<dbReference type="NCBIfam" id="TIGR02191">
    <property type="entry name" value="RNaseIII"/>
    <property type="match status" value="1"/>
</dbReference>
<dbReference type="EMBL" id="JBHMFI010000001">
    <property type="protein sequence ID" value="MFB9069929.1"/>
    <property type="molecule type" value="Genomic_DNA"/>
</dbReference>
<organism evidence="12 13">
    <name type="scientific">Citricoccus parietis</name>
    <dbReference type="NCBI Taxonomy" id="592307"/>
    <lineage>
        <taxon>Bacteria</taxon>
        <taxon>Bacillati</taxon>
        <taxon>Actinomycetota</taxon>
        <taxon>Actinomycetes</taxon>
        <taxon>Micrococcales</taxon>
        <taxon>Micrococcaceae</taxon>
        <taxon>Citricoccus</taxon>
    </lineage>
</organism>
<evidence type="ECO:0000256" key="8">
    <source>
        <dbReference type="HAMAP-Rule" id="MF_00104"/>
    </source>
</evidence>
<dbReference type="InterPro" id="IPR036389">
    <property type="entry name" value="RNase_III_sf"/>
</dbReference>
<dbReference type="InterPro" id="IPR014720">
    <property type="entry name" value="dsRBD_dom"/>
</dbReference>
<evidence type="ECO:0000313" key="12">
    <source>
        <dbReference type="EMBL" id="MFB9069929.1"/>
    </source>
</evidence>
<keyword evidence="8" id="KW-0819">tRNA processing</keyword>
<feature type="active site" evidence="8">
    <location>
        <position position="72"/>
    </location>
</feature>
<comment type="similarity">
    <text evidence="2">Belongs to the ribonuclease III family.</text>
</comment>
<keyword evidence="7 8" id="KW-0694">RNA-binding</keyword>
<sequence length="265" mass="28013">MPMAPRKSVQASGQQSGRRRPVQLDRPITEDLLKRLGVVIGPETLVLALTHRSYSYEQGGLPTNERLEFLGDSVLGFVVTDHLYRTYPDLAEGDLAKMRAAVVSTRALASVARTIGVGPAVLLGEGERRTRGADKDSILADTMEALIGATYMDQGLPAAHDLVHRLVIPLLADKRAMGAGTDWKTYIQEAAANGGLGPIEYRMESAGPDHDKVFTATLVVGGTPYATGTGPSKKEAERQAAAHSWDRISAAAQAAAAGTEAVAGA</sequence>
<keyword evidence="5 8" id="KW-0255">Endonuclease</keyword>
<proteinExistence type="inferred from homology"/>
<dbReference type="CDD" id="cd10845">
    <property type="entry name" value="DSRM_RNAse_III_family"/>
    <property type="match status" value="1"/>
</dbReference>
<evidence type="ECO:0000256" key="1">
    <source>
        <dbReference type="ARBA" id="ARBA00000109"/>
    </source>
</evidence>
<comment type="function">
    <text evidence="8">Digests double-stranded RNA. Involved in the processing of primary rRNA transcript to yield the immediate precursors to the large and small rRNAs (23S and 16S). Processes some mRNAs, and tRNAs when they are encoded in the rRNA operon. Processes pre-crRNA and tracrRNA of type II CRISPR loci if present in the organism.</text>
</comment>
<keyword evidence="8" id="KW-0460">Magnesium</keyword>
<dbReference type="PROSITE" id="PS50137">
    <property type="entry name" value="DS_RBD"/>
    <property type="match status" value="1"/>
</dbReference>
<dbReference type="SMART" id="SM00358">
    <property type="entry name" value="DSRM"/>
    <property type="match status" value="1"/>
</dbReference>
<dbReference type="Proteomes" id="UP001589575">
    <property type="component" value="Unassembled WGS sequence"/>
</dbReference>
<dbReference type="HAMAP" id="MF_00104">
    <property type="entry name" value="RNase_III"/>
    <property type="match status" value="1"/>
</dbReference>
<comment type="subunit">
    <text evidence="8">Homodimer.</text>
</comment>
<comment type="cofactor">
    <cofactor evidence="8">
        <name>Mg(2+)</name>
        <dbReference type="ChEBI" id="CHEBI:18420"/>
    </cofactor>
</comment>
<comment type="caution">
    <text evidence="12">The sequence shown here is derived from an EMBL/GenBank/DDBJ whole genome shotgun (WGS) entry which is preliminary data.</text>
</comment>
<dbReference type="GO" id="GO:0004525">
    <property type="term" value="F:ribonuclease III activity"/>
    <property type="evidence" value="ECO:0007669"/>
    <property type="project" value="UniProtKB-EC"/>
</dbReference>
<protein>
    <recommendedName>
        <fullName evidence="8">Ribonuclease 3</fullName>
        <ecNumber evidence="8">3.1.26.3</ecNumber>
    </recommendedName>
    <alternativeName>
        <fullName evidence="8">Ribonuclease III</fullName>
        <shortName evidence="8">RNase III</shortName>
    </alternativeName>
</protein>
<evidence type="ECO:0000256" key="2">
    <source>
        <dbReference type="ARBA" id="ARBA00010183"/>
    </source>
</evidence>
<evidence type="ECO:0000256" key="5">
    <source>
        <dbReference type="ARBA" id="ARBA00022759"/>
    </source>
</evidence>
<dbReference type="InterPro" id="IPR011907">
    <property type="entry name" value="RNase_III"/>
</dbReference>
<dbReference type="PANTHER" id="PTHR11207:SF0">
    <property type="entry name" value="RIBONUCLEASE 3"/>
    <property type="match status" value="1"/>
</dbReference>
<feature type="binding site" evidence="8">
    <location>
        <position position="141"/>
    </location>
    <ligand>
        <name>Mg(2+)</name>
        <dbReference type="ChEBI" id="CHEBI:18420"/>
    </ligand>
</feature>
<keyword evidence="6 8" id="KW-0378">Hydrolase</keyword>
<feature type="active site" evidence="8">
    <location>
        <position position="144"/>
    </location>
</feature>
<dbReference type="Pfam" id="PF14622">
    <property type="entry name" value="Ribonucleas_3_3"/>
    <property type="match status" value="1"/>
</dbReference>
<dbReference type="InterPro" id="IPR000999">
    <property type="entry name" value="RNase_III_dom"/>
</dbReference>
<keyword evidence="8" id="KW-0698">rRNA processing</keyword>
<evidence type="ECO:0000259" key="10">
    <source>
        <dbReference type="PROSITE" id="PS50137"/>
    </source>
</evidence>
<dbReference type="Gene3D" id="3.30.160.20">
    <property type="match status" value="1"/>
</dbReference>
<feature type="binding site" evidence="8">
    <location>
        <position position="144"/>
    </location>
    <ligand>
        <name>Mg(2+)</name>
        <dbReference type="ChEBI" id="CHEBI:18420"/>
    </ligand>
</feature>
<dbReference type="PROSITE" id="PS50142">
    <property type="entry name" value="RNASE_3_2"/>
    <property type="match status" value="1"/>
</dbReference>
<dbReference type="SMART" id="SM00535">
    <property type="entry name" value="RIBOc"/>
    <property type="match status" value="1"/>
</dbReference>
<dbReference type="SUPFAM" id="SSF69065">
    <property type="entry name" value="RNase III domain-like"/>
    <property type="match status" value="1"/>
</dbReference>
<comment type="subcellular location">
    <subcellularLocation>
        <location evidence="8">Cytoplasm</location>
    </subcellularLocation>
</comment>
<keyword evidence="3 8" id="KW-0507">mRNA processing</keyword>
<dbReference type="Gene3D" id="1.10.1520.10">
    <property type="entry name" value="Ribonuclease III domain"/>
    <property type="match status" value="1"/>
</dbReference>
<reference evidence="12 13" key="1">
    <citation type="submission" date="2024-09" db="EMBL/GenBank/DDBJ databases">
        <authorList>
            <person name="Sun Q."/>
            <person name="Mori K."/>
        </authorList>
    </citation>
    <scope>NUCLEOTIDE SEQUENCE [LARGE SCALE GENOMIC DNA]</scope>
    <source>
        <strain evidence="12 13">CCM 7609</strain>
    </source>
</reference>
<dbReference type="EC" id="3.1.26.3" evidence="8"/>
<comment type="catalytic activity">
    <reaction evidence="1 8">
        <text>Endonucleolytic cleavage to 5'-phosphomonoester.</text>
        <dbReference type="EC" id="3.1.26.3"/>
    </reaction>
</comment>
<evidence type="ECO:0000259" key="11">
    <source>
        <dbReference type="PROSITE" id="PS50142"/>
    </source>
</evidence>
<evidence type="ECO:0000256" key="9">
    <source>
        <dbReference type="SAM" id="MobiDB-lite"/>
    </source>
</evidence>
<dbReference type="PROSITE" id="PS00517">
    <property type="entry name" value="RNASE_3_1"/>
    <property type="match status" value="1"/>
</dbReference>
<keyword evidence="8" id="KW-0699">rRNA-binding</keyword>
<keyword evidence="13" id="KW-1185">Reference proteome</keyword>
<name>A0ABV5FTB7_9MICC</name>
<evidence type="ECO:0000313" key="13">
    <source>
        <dbReference type="Proteomes" id="UP001589575"/>
    </source>
</evidence>
<evidence type="ECO:0000256" key="7">
    <source>
        <dbReference type="ARBA" id="ARBA00022884"/>
    </source>
</evidence>